<dbReference type="EMBL" id="JAUSQX010000001">
    <property type="protein sequence ID" value="MDP9806594.1"/>
    <property type="molecule type" value="Genomic_DNA"/>
</dbReference>
<evidence type="ECO:0000313" key="2">
    <source>
        <dbReference type="EMBL" id="MDP9806594.1"/>
    </source>
</evidence>
<evidence type="ECO:0000256" key="1">
    <source>
        <dbReference type="SAM" id="Phobius"/>
    </source>
</evidence>
<comment type="caution">
    <text evidence="2">The sequence shown here is derived from an EMBL/GenBank/DDBJ whole genome shotgun (WGS) entry which is preliminary data.</text>
</comment>
<keyword evidence="1" id="KW-0472">Membrane</keyword>
<reference evidence="2 3" key="1">
    <citation type="submission" date="2023-07" db="EMBL/GenBank/DDBJ databases">
        <title>Sequencing the genomes of 1000 actinobacteria strains.</title>
        <authorList>
            <person name="Klenk H.-P."/>
        </authorList>
    </citation>
    <scope>NUCLEOTIDE SEQUENCE [LARGE SCALE GENOMIC DNA]</scope>
    <source>
        <strain evidence="2 3">DSM 17163</strain>
    </source>
</reference>
<feature type="transmembrane region" description="Helical" evidence="1">
    <location>
        <begin position="62"/>
        <end position="79"/>
    </location>
</feature>
<organism evidence="2 3">
    <name type="scientific">Trueperella bonasi</name>
    <dbReference type="NCBI Taxonomy" id="312286"/>
    <lineage>
        <taxon>Bacteria</taxon>
        <taxon>Bacillati</taxon>
        <taxon>Actinomycetota</taxon>
        <taxon>Actinomycetes</taxon>
        <taxon>Actinomycetales</taxon>
        <taxon>Actinomycetaceae</taxon>
        <taxon>Trueperella</taxon>
    </lineage>
</organism>
<accession>A0ABT9NGX4</accession>
<feature type="transmembrane region" description="Helical" evidence="1">
    <location>
        <begin position="140"/>
        <end position="159"/>
    </location>
</feature>
<keyword evidence="3" id="KW-1185">Reference proteome</keyword>
<keyword evidence="1" id="KW-1133">Transmembrane helix</keyword>
<feature type="transmembrane region" description="Helical" evidence="1">
    <location>
        <begin position="223"/>
        <end position="240"/>
    </location>
</feature>
<protein>
    <submittedName>
        <fullName evidence="2">Uncharacterized protein</fullName>
    </submittedName>
</protein>
<dbReference type="RefSeq" id="WP_307682807.1">
    <property type="nucleotide sequence ID" value="NZ_JAUSQX010000001.1"/>
</dbReference>
<feature type="transmembrane region" description="Helical" evidence="1">
    <location>
        <begin position="111"/>
        <end position="128"/>
    </location>
</feature>
<dbReference type="Proteomes" id="UP001243212">
    <property type="component" value="Unassembled WGS sequence"/>
</dbReference>
<proteinExistence type="predicted"/>
<feature type="transmembrane region" description="Helical" evidence="1">
    <location>
        <begin position="37"/>
        <end position="56"/>
    </location>
</feature>
<name>A0ABT9NGX4_9ACTO</name>
<feature type="transmembrane region" description="Helical" evidence="1">
    <location>
        <begin position="260"/>
        <end position="277"/>
    </location>
</feature>
<feature type="transmembrane region" description="Helical" evidence="1">
    <location>
        <begin position="171"/>
        <end position="192"/>
    </location>
</feature>
<keyword evidence="1" id="KW-0812">Transmembrane</keyword>
<gene>
    <name evidence="2" type="ORF">J2S70_001176</name>
</gene>
<sequence length="278" mass="29262">MTPSTQGPESDRGQSLIDLLFDRETPARPSAGMRPPLVWASMGAFFAAILALGVSFGSLTSAFAAVAIGVVIIPGWPVLLGLTNRAVSRVIMLITLAAAVPAAYFGTVTTTMGVATGAILLSFVGEMFRRDGRIHLVEHVSASAGGAMMMVSVSFWVHVGGAHVGLEQMRSNPGVVVGLTFAICIAVAALIHGFDSDRANWLGIVNATLVGGVSSYLFGYPLWIGLLFGLCVGMVYAVIWRGLQPFKRPLTWVQGITKSLLPHCSLGVIGYVFTAVLL</sequence>
<evidence type="ECO:0000313" key="3">
    <source>
        <dbReference type="Proteomes" id="UP001243212"/>
    </source>
</evidence>